<dbReference type="SUPFAM" id="SSF90123">
    <property type="entry name" value="ABC transporter transmembrane region"/>
    <property type="match status" value="1"/>
</dbReference>
<evidence type="ECO:0000256" key="7">
    <source>
        <dbReference type="ARBA" id="ARBA00022967"/>
    </source>
</evidence>
<feature type="transmembrane region" description="Helical" evidence="11">
    <location>
        <begin position="273"/>
        <end position="296"/>
    </location>
</feature>
<keyword evidence="3" id="KW-1003">Cell membrane</keyword>
<keyword evidence="7" id="KW-1278">Translocase</keyword>
<evidence type="ECO:0000259" key="12">
    <source>
        <dbReference type="PROSITE" id="PS50893"/>
    </source>
</evidence>
<dbReference type="GO" id="GO:0015421">
    <property type="term" value="F:ABC-type oligopeptide transporter activity"/>
    <property type="evidence" value="ECO:0007669"/>
    <property type="project" value="TreeGrafter"/>
</dbReference>
<keyword evidence="15" id="KW-1185">Reference proteome</keyword>
<comment type="subcellular location">
    <subcellularLocation>
        <location evidence="1">Cell membrane</location>
        <topology evidence="1">Multi-pass membrane protein</topology>
    </subcellularLocation>
</comment>
<dbReference type="AlphaFoldDB" id="A0A0S2F9X2"/>
<dbReference type="FunFam" id="3.40.50.300:FF:000140">
    <property type="entry name" value="Lipid A export ATP-binding/permease protein MsbA"/>
    <property type="match status" value="1"/>
</dbReference>
<evidence type="ECO:0000256" key="9">
    <source>
        <dbReference type="ARBA" id="ARBA00023055"/>
    </source>
</evidence>
<dbReference type="SMART" id="SM00382">
    <property type="entry name" value="AAA"/>
    <property type="match status" value="1"/>
</dbReference>
<feature type="transmembrane region" description="Helical" evidence="11">
    <location>
        <begin position="63"/>
        <end position="82"/>
    </location>
</feature>
<evidence type="ECO:0000313" key="14">
    <source>
        <dbReference type="EMBL" id="ALN80346.1"/>
    </source>
</evidence>
<dbReference type="GO" id="GO:0034040">
    <property type="term" value="F:ATPase-coupled lipid transmembrane transporter activity"/>
    <property type="evidence" value="ECO:0007669"/>
    <property type="project" value="InterPro"/>
</dbReference>
<dbReference type="PATRIC" id="fig|84531.8.peg.2224"/>
<dbReference type="Gene3D" id="3.40.50.300">
    <property type="entry name" value="P-loop containing nucleotide triphosphate hydrolases"/>
    <property type="match status" value="1"/>
</dbReference>
<dbReference type="InterPro" id="IPR003593">
    <property type="entry name" value="AAA+_ATPase"/>
</dbReference>
<evidence type="ECO:0000256" key="5">
    <source>
        <dbReference type="ARBA" id="ARBA00022741"/>
    </source>
</evidence>
<evidence type="ECO:0000256" key="4">
    <source>
        <dbReference type="ARBA" id="ARBA00022692"/>
    </source>
</evidence>
<evidence type="ECO:0000256" key="3">
    <source>
        <dbReference type="ARBA" id="ARBA00022475"/>
    </source>
</evidence>
<feature type="transmembrane region" description="Helical" evidence="11">
    <location>
        <begin position="23"/>
        <end position="42"/>
    </location>
</feature>
<dbReference type="InterPro" id="IPR036640">
    <property type="entry name" value="ABC1_TM_sf"/>
</dbReference>
<dbReference type="SUPFAM" id="SSF52540">
    <property type="entry name" value="P-loop containing nucleoside triphosphate hydrolases"/>
    <property type="match status" value="1"/>
</dbReference>
<dbReference type="RefSeq" id="WP_057917684.1">
    <property type="nucleotide sequence ID" value="NZ_CP011129.1"/>
</dbReference>
<dbReference type="PROSITE" id="PS50893">
    <property type="entry name" value="ABC_TRANSPORTER_2"/>
    <property type="match status" value="1"/>
</dbReference>
<evidence type="ECO:0000256" key="11">
    <source>
        <dbReference type="SAM" id="Phobius"/>
    </source>
</evidence>
<dbReference type="InterPro" id="IPR027417">
    <property type="entry name" value="P-loop_NTPase"/>
</dbReference>
<dbReference type="InterPro" id="IPR039421">
    <property type="entry name" value="Type_1_exporter"/>
</dbReference>
<protein>
    <submittedName>
        <fullName evidence="14">Lipid A export permease/ATP-binding protein MsbA</fullName>
    </submittedName>
</protein>
<dbReference type="GO" id="GO:0016887">
    <property type="term" value="F:ATP hydrolysis activity"/>
    <property type="evidence" value="ECO:0007669"/>
    <property type="project" value="InterPro"/>
</dbReference>
<evidence type="ECO:0000313" key="15">
    <source>
        <dbReference type="Proteomes" id="UP000060787"/>
    </source>
</evidence>
<evidence type="ECO:0000259" key="13">
    <source>
        <dbReference type="PROSITE" id="PS50929"/>
    </source>
</evidence>
<feature type="transmembrane region" description="Helical" evidence="11">
    <location>
        <begin position="151"/>
        <end position="179"/>
    </location>
</feature>
<name>A0A0S2F9X2_LYSAN</name>
<dbReference type="InterPro" id="IPR003439">
    <property type="entry name" value="ABC_transporter-like_ATP-bd"/>
</dbReference>
<feature type="transmembrane region" description="Helical" evidence="11">
    <location>
        <begin position="247"/>
        <end position="267"/>
    </location>
</feature>
<dbReference type="Pfam" id="PF00664">
    <property type="entry name" value="ABC_membrane"/>
    <property type="match status" value="1"/>
</dbReference>
<dbReference type="PROSITE" id="PS00211">
    <property type="entry name" value="ABC_TRANSPORTER_1"/>
    <property type="match status" value="1"/>
</dbReference>
<evidence type="ECO:0000256" key="2">
    <source>
        <dbReference type="ARBA" id="ARBA00022448"/>
    </source>
</evidence>
<dbReference type="GO" id="GO:0005886">
    <property type="term" value="C:plasma membrane"/>
    <property type="evidence" value="ECO:0007669"/>
    <property type="project" value="UniProtKB-SubCell"/>
</dbReference>
<keyword evidence="6 14" id="KW-0067">ATP-binding</keyword>
<dbReference type="eggNOG" id="COG1132">
    <property type="taxonomic scope" value="Bacteria"/>
</dbReference>
<dbReference type="Gene3D" id="1.20.1560.10">
    <property type="entry name" value="ABC transporter type 1, transmembrane domain"/>
    <property type="match status" value="1"/>
</dbReference>
<dbReference type="PANTHER" id="PTHR43394">
    <property type="entry name" value="ATP-DEPENDENT PERMEASE MDL1, MITOCHONDRIAL"/>
    <property type="match status" value="1"/>
</dbReference>
<dbReference type="GO" id="GO:0005524">
    <property type="term" value="F:ATP binding"/>
    <property type="evidence" value="ECO:0007669"/>
    <property type="project" value="UniProtKB-KW"/>
</dbReference>
<dbReference type="InterPro" id="IPR017871">
    <property type="entry name" value="ABC_transporter-like_CS"/>
</dbReference>
<proteinExistence type="predicted"/>
<evidence type="ECO:0000256" key="10">
    <source>
        <dbReference type="ARBA" id="ARBA00023136"/>
    </source>
</evidence>
<dbReference type="KEGG" id="lab:LA76x_2207"/>
<keyword evidence="2" id="KW-0813">Transport</keyword>
<accession>A0A0S2F9X2</accession>
<keyword evidence="9" id="KW-0445">Lipid transport</keyword>
<sequence>MTATASPWQTYRRLLEFSRPYRGLLWIAALGMLIEAAAGAGFTKIMEPIINQTFIAKNSALAIWLPAAIVALFVLRGLAGYLTDYYMAKSGRGVARDLRVKVLGKYLRLPGSRFDTEPVPSMLVRLGSDSDQVAQAAVDALKVMVQQSLQALALLGVMIWTSWQVTIAVAVMAPPLAWVMDKVGRRYRRISHKIQESGAQLLLAADQALSNHQEVKVYGAQPTELTRYGAIADDYLRLSLKVESTRSIASAMVQLMGSIGLALLLLVASHEAFAGRLSAGGFVALMMSMMAMIPALRQLTNVQNMLQRGLASAERLFDVLDAADELDEGTRELARSQGLVEFREVTARYPGQDRPALSDISFVARPGTVTAIVGRSGSGKSTLIKLIPRFYDPEAGQILLDGHPVQDYRLADLRRQIALVGQQVMLFDGTVAANVAYGELQDSDAEALQRAVGGANASEFIERLPEGVNTPIGAKGGKLSGGQRQRLAIARAMLKDAPILILDEATAALDTESERLVQDALERLMPDRTTLVIAHRLSTIEHADQVLVLDQGRIVERGSHSELLAQGGLYAHLHRMQFREAE</sequence>
<keyword evidence="5" id="KW-0547">Nucleotide-binding</keyword>
<dbReference type="EMBL" id="CP011129">
    <property type="protein sequence ID" value="ALN80346.1"/>
    <property type="molecule type" value="Genomic_DNA"/>
</dbReference>
<gene>
    <name evidence="14" type="primary">msbA</name>
    <name evidence="14" type="ORF">LA76x_2207</name>
</gene>
<dbReference type="InterPro" id="IPR011917">
    <property type="entry name" value="ABC_transpr_lipidA"/>
</dbReference>
<dbReference type="PANTHER" id="PTHR43394:SF1">
    <property type="entry name" value="ATP-BINDING CASSETTE SUB-FAMILY B MEMBER 10, MITOCHONDRIAL"/>
    <property type="match status" value="1"/>
</dbReference>
<feature type="domain" description="ABC transporter" evidence="12">
    <location>
        <begin position="340"/>
        <end position="576"/>
    </location>
</feature>
<feature type="domain" description="ABC transmembrane type-1" evidence="13">
    <location>
        <begin position="26"/>
        <end position="308"/>
    </location>
</feature>
<dbReference type="Pfam" id="PF00005">
    <property type="entry name" value="ABC_tran"/>
    <property type="match status" value="1"/>
</dbReference>
<keyword evidence="4 11" id="KW-0812">Transmembrane</keyword>
<reference evidence="14 15" key="1">
    <citation type="journal article" date="2015" name="BMC Genomics">
        <title>Comparative genomics and metabolic profiling of the genus Lysobacter.</title>
        <authorList>
            <person name="de Bruijn I."/>
            <person name="Cheng X."/>
            <person name="de Jager V."/>
            <person name="Exposito R.G."/>
            <person name="Watrous J."/>
            <person name="Patel N."/>
            <person name="Postma J."/>
            <person name="Dorrestein P.C."/>
            <person name="Kobayashi D."/>
            <person name="Raaijmakers J.M."/>
        </authorList>
    </citation>
    <scope>NUCLEOTIDE SEQUENCE [LARGE SCALE GENOMIC DNA]</scope>
    <source>
        <strain evidence="14 15">76</strain>
    </source>
</reference>
<dbReference type="PROSITE" id="PS50929">
    <property type="entry name" value="ABC_TM1F"/>
    <property type="match status" value="1"/>
</dbReference>
<dbReference type="InterPro" id="IPR011527">
    <property type="entry name" value="ABC1_TM_dom"/>
</dbReference>
<dbReference type="Proteomes" id="UP000060787">
    <property type="component" value="Chromosome"/>
</dbReference>
<evidence type="ECO:0000256" key="1">
    <source>
        <dbReference type="ARBA" id="ARBA00004651"/>
    </source>
</evidence>
<dbReference type="STRING" id="84531.LA76x_2207"/>
<dbReference type="NCBIfam" id="TIGR02203">
    <property type="entry name" value="MsbA_lipidA"/>
    <property type="match status" value="1"/>
</dbReference>
<keyword evidence="8 11" id="KW-1133">Transmembrane helix</keyword>
<evidence type="ECO:0000256" key="6">
    <source>
        <dbReference type="ARBA" id="ARBA00022840"/>
    </source>
</evidence>
<keyword evidence="10 11" id="KW-0472">Membrane</keyword>
<evidence type="ECO:0000256" key="8">
    <source>
        <dbReference type="ARBA" id="ARBA00022989"/>
    </source>
</evidence>
<dbReference type="CDD" id="cd18552">
    <property type="entry name" value="ABC_6TM_MsbA_like"/>
    <property type="match status" value="1"/>
</dbReference>
<organism evidence="14 15">
    <name type="scientific">Lysobacter antibioticus</name>
    <dbReference type="NCBI Taxonomy" id="84531"/>
    <lineage>
        <taxon>Bacteria</taxon>
        <taxon>Pseudomonadati</taxon>
        <taxon>Pseudomonadota</taxon>
        <taxon>Gammaproteobacteria</taxon>
        <taxon>Lysobacterales</taxon>
        <taxon>Lysobacteraceae</taxon>
        <taxon>Lysobacter</taxon>
    </lineage>
</organism>